<gene>
    <name evidence="1" type="ORF">SAMN05660642_04635</name>
</gene>
<evidence type="ECO:0000313" key="2">
    <source>
        <dbReference type="Proteomes" id="UP000198680"/>
    </source>
</evidence>
<evidence type="ECO:0000313" key="1">
    <source>
        <dbReference type="EMBL" id="SDN35058.1"/>
    </source>
</evidence>
<organism evidence="1 2">
    <name type="scientific">Geodermatophilus siccatus</name>
    <dbReference type="NCBI Taxonomy" id="1137991"/>
    <lineage>
        <taxon>Bacteria</taxon>
        <taxon>Bacillati</taxon>
        <taxon>Actinomycetota</taxon>
        <taxon>Actinomycetes</taxon>
        <taxon>Geodermatophilales</taxon>
        <taxon>Geodermatophilaceae</taxon>
        <taxon>Geodermatophilus</taxon>
    </lineage>
</organism>
<proteinExistence type="predicted"/>
<reference evidence="2" key="1">
    <citation type="submission" date="2016-10" db="EMBL/GenBank/DDBJ databases">
        <authorList>
            <person name="Varghese N."/>
            <person name="Submissions S."/>
        </authorList>
    </citation>
    <scope>NUCLEOTIDE SEQUENCE [LARGE SCALE GENOMIC DNA]</scope>
    <source>
        <strain evidence="2">DSM 45419</strain>
    </source>
</reference>
<sequence length="145" mass="15484">MAERLTVEQLTALAPGDPVTIESHREGFSRTRRCTGTVARVAASGLLVKIANPRGGRPSVERYDRRTGLRQGGVTTALLVNGDPGEPTSERQRQAGQIDRLYLAWRRNRCDVDALRELHAAIAEQLAGSAGPGRPGGGTCAVTRG</sequence>
<dbReference type="RefSeq" id="WP_139177262.1">
    <property type="nucleotide sequence ID" value="NZ_FNHE01000017.1"/>
</dbReference>
<keyword evidence="2" id="KW-1185">Reference proteome</keyword>
<accession>A0A1H0ANB8</accession>
<protein>
    <submittedName>
        <fullName evidence="1">Uncharacterized protein</fullName>
    </submittedName>
</protein>
<dbReference type="Proteomes" id="UP000198680">
    <property type="component" value="Unassembled WGS sequence"/>
</dbReference>
<dbReference type="AlphaFoldDB" id="A0A1H0ANB8"/>
<name>A0A1H0ANB8_9ACTN</name>
<dbReference type="EMBL" id="FNHE01000017">
    <property type="protein sequence ID" value="SDN35058.1"/>
    <property type="molecule type" value="Genomic_DNA"/>
</dbReference>